<reference evidence="2" key="1">
    <citation type="journal article" date="2019" name="Int. J. Syst. Evol. Microbiol.">
        <title>The Global Catalogue of Microorganisms (GCM) 10K type strain sequencing project: providing services to taxonomists for standard genome sequencing and annotation.</title>
        <authorList>
            <consortium name="The Broad Institute Genomics Platform"/>
            <consortium name="The Broad Institute Genome Sequencing Center for Infectious Disease"/>
            <person name="Wu L."/>
            <person name="Ma J."/>
        </authorList>
    </citation>
    <scope>NUCLEOTIDE SEQUENCE [LARGE SCALE GENOMIC DNA]</scope>
    <source>
        <strain evidence="2">LMG 29247</strain>
    </source>
</reference>
<organism evidence="1 2">
    <name type="scientific">Ottowia flava</name>
    <dbReference type="NCBI Taxonomy" id="2675430"/>
    <lineage>
        <taxon>Bacteria</taxon>
        <taxon>Pseudomonadati</taxon>
        <taxon>Pseudomonadota</taxon>
        <taxon>Betaproteobacteria</taxon>
        <taxon>Burkholderiales</taxon>
        <taxon>Comamonadaceae</taxon>
        <taxon>Ottowia</taxon>
    </lineage>
</organism>
<name>A0ABW4KPA4_9BURK</name>
<dbReference type="InterPro" id="IPR036390">
    <property type="entry name" value="WH_DNA-bd_sf"/>
</dbReference>
<evidence type="ECO:0000313" key="1">
    <source>
        <dbReference type="EMBL" id="MFD1709830.1"/>
    </source>
</evidence>
<proteinExistence type="predicted"/>
<comment type="caution">
    <text evidence="1">The sequence shown here is derived from an EMBL/GenBank/DDBJ whole genome shotgun (WGS) entry which is preliminary data.</text>
</comment>
<dbReference type="Proteomes" id="UP001597304">
    <property type="component" value="Unassembled WGS sequence"/>
</dbReference>
<accession>A0ABW4KPA4</accession>
<evidence type="ECO:0000313" key="2">
    <source>
        <dbReference type="Proteomes" id="UP001597304"/>
    </source>
</evidence>
<protein>
    <recommendedName>
        <fullName evidence="3">DeoR family transcriptional regulator</fullName>
    </recommendedName>
</protein>
<dbReference type="RefSeq" id="WP_147914098.1">
    <property type="nucleotide sequence ID" value="NZ_JBHUEJ010000011.1"/>
</dbReference>
<sequence length="68" mass="7739">MTQPTRTRIRNFFANNPGREMRTAQFSGWYGVHRVTAAKAIHQMVQAGELVKRRSGKEIYYAAPKVSA</sequence>
<keyword evidence="2" id="KW-1185">Reference proteome</keyword>
<dbReference type="EMBL" id="JBHUEJ010000011">
    <property type="protein sequence ID" value="MFD1709830.1"/>
    <property type="molecule type" value="Genomic_DNA"/>
</dbReference>
<evidence type="ECO:0008006" key="3">
    <source>
        <dbReference type="Google" id="ProtNLM"/>
    </source>
</evidence>
<dbReference type="SUPFAM" id="SSF46785">
    <property type="entry name" value="Winged helix' DNA-binding domain"/>
    <property type="match status" value="1"/>
</dbReference>
<gene>
    <name evidence="1" type="ORF">ACFSF0_04380</name>
</gene>